<dbReference type="AlphaFoldDB" id="A0A1I0CEK8"/>
<protein>
    <submittedName>
        <fullName evidence="1">Uncharacterized protein</fullName>
    </submittedName>
</protein>
<keyword evidence="2" id="KW-1185">Reference proteome</keyword>
<reference evidence="1 2" key="1">
    <citation type="submission" date="2016-10" db="EMBL/GenBank/DDBJ databases">
        <authorList>
            <person name="de Groot N.N."/>
        </authorList>
    </citation>
    <scope>NUCLEOTIDE SEQUENCE [LARGE SCALE GENOMIC DNA]</scope>
    <source>
        <strain evidence="1 2">CGMCC 4.5598</strain>
    </source>
</reference>
<dbReference type="InterPro" id="IPR015943">
    <property type="entry name" value="WD40/YVTN_repeat-like_dom_sf"/>
</dbReference>
<evidence type="ECO:0000313" key="2">
    <source>
        <dbReference type="Proteomes" id="UP000199361"/>
    </source>
</evidence>
<accession>A0A1I0CEK8</accession>
<organism evidence="1 2">
    <name type="scientific">Nonomuraea wenchangensis</name>
    <dbReference type="NCBI Taxonomy" id="568860"/>
    <lineage>
        <taxon>Bacteria</taxon>
        <taxon>Bacillati</taxon>
        <taxon>Actinomycetota</taxon>
        <taxon>Actinomycetes</taxon>
        <taxon>Streptosporangiales</taxon>
        <taxon>Streptosporangiaceae</taxon>
        <taxon>Nonomuraea</taxon>
    </lineage>
</organism>
<dbReference type="Gene3D" id="2.130.10.10">
    <property type="entry name" value="YVTN repeat-like/Quinoprotein amine dehydrogenase"/>
    <property type="match status" value="1"/>
</dbReference>
<evidence type="ECO:0000313" key="1">
    <source>
        <dbReference type="EMBL" id="SET17539.1"/>
    </source>
</evidence>
<dbReference type="InterPro" id="IPR011044">
    <property type="entry name" value="Quino_amine_DH_bsu"/>
</dbReference>
<dbReference type="SUPFAM" id="SSF50969">
    <property type="entry name" value="YVTN repeat-like/Quinoprotein amine dehydrogenase"/>
    <property type="match status" value="1"/>
</dbReference>
<dbReference type="OrthoDB" id="3204522at2"/>
<gene>
    <name evidence="1" type="ORF">SAMN05421811_102275</name>
</gene>
<sequence>MAILEAVAAYCSDPGAPKVERALFNRYSDFASADRLLAGSGVTSQRLLATEDGAMIVQEESHAVKIWQPDHRSALPKQIALSSPVAGTALSADGRVLAIAAEDGSVELWHPREHRLLDKLPIPNGKTLLALAPAGRQLAVQPADSRTVQVWDLRRRQARSVSLPGQAQTLQVAEDGLLSVSLGDHRLLVFEPGQSRPARTVPASAVFAHNGTTAAGCVPTRDGIRVRGVDLRTGASIADFPLTFRGCEGNVSRPGTLSHGGRLLSVENVLIDLRAGRIIGAPAGYADAPAVTGRDDRWSIWTAGGAEQRLGH</sequence>
<dbReference type="Proteomes" id="UP000199361">
    <property type="component" value="Unassembled WGS sequence"/>
</dbReference>
<dbReference type="RefSeq" id="WP_091077789.1">
    <property type="nucleotide sequence ID" value="NZ_FOHX01000002.1"/>
</dbReference>
<dbReference type="STRING" id="568860.SAMN05421811_102275"/>
<dbReference type="EMBL" id="FOHX01000002">
    <property type="protein sequence ID" value="SET17539.1"/>
    <property type="molecule type" value="Genomic_DNA"/>
</dbReference>
<name>A0A1I0CEK8_9ACTN</name>
<proteinExistence type="predicted"/>